<dbReference type="Pfam" id="PF12969">
    <property type="entry name" value="DUF3857"/>
    <property type="match status" value="1"/>
</dbReference>
<evidence type="ECO:0000313" key="4">
    <source>
        <dbReference type="Proteomes" id="UP000028521"/>
    </source>
</evidence>
<reference evidence="4" key="2">
    <citation type="submission" date="2014-07" db="EMBL/GenBank/DDBJ databases">
        <title>Genome sequence of Mangrovimonas yunxiaonensis.</title>
        <authorList>
            <person name="Li Y."/>
            <person name="Zheng T."/>
        </authorList>
    </citation>
    <scope>NUCLEOTIDE SEQUENCE [LARGE SCALE GENOMIC DNA]</scope>
    <source>
        <strain evidence="4">LY01</strain>
    </source>
</reference>
<name>A0A084TN45_9FLAO</name>
<dbReference type="Proteomes" id="UP000028521">
    <property type="component" value="Unassembled WGS sequence"/>
</dbReference>
<keyword evidence="4" id="KW-1185">Reference proteome</keyword>
<evidence type="ECO:0000313" key="3">
    <source>
        <dbReference type="EMBL" id="KFB02131.1"/>
    </source>
</evidence>
<comment type="caution">
    <text evidence="3">The sequence shown here is derived from an EMBL/GenBank/DDBJ whole genome shotgun (WGS) entry which is preliminary data.</text>
</comment>
<feature type="domain" description="DUF3857" evidence="2">
    <location>
        <begin position="68"/>
        <end position="200"/>
    </location>
</feature>
<feature type="signal peptide" evidence="1">
    <location>
        <begin position="1"/>
        <end position="19"/>
    </location>
</feature>
<feature type="chain" id="PRO_5001782908" description="DUF3857 domain-containing protein" evidence="1">
    <location>
        <begin position="20"/>
        <end position="652"/>
    </location>
</feature>
<dbReference type="OrthoDB" id="98874at2"/>
<gene>
    <name evidence="3" type="ORF">IA57_00370</name>
</gene>
<dbReference type="Gene3D" id="3.10.620.30">
    <property type="match status" value="1"/>
</dbReference>
<dbReference type="Gene3D" id="2.60.40.3140">
    <property type="match status" value="1"/>
</dbReference>
<reference evidence="3 4" key="1">
    <citation type="journal article" date="2014" name="Genome Announc.">
        <title>Draft Genome Sequence of the Algicidal Bacterium Mangrovimonas yunxiaonensis Strain LY01.</title>
        <authorList>
            <person name="Li Y."/>
            <person name="Zhu H."/>
            <person name="Li C."/>
            <person name="Zhang H."/>
            <person name="Chen Z."/>
            <person name="Zheng W."/>
            <person name="Xu H."/>
            <person name="Zheng T."/>
        </authorList>
    </citation>
    <scope>NUCLEOTIDE SEQUENCE [LARGE SCALE GENOMIC DNA]</scope>
    <source>
        <strain evidence="3 4">LY01</strain>
    </source>
</reference>
<evidence type="ECO:0000259" key="2">
    <source>
        <dbReference type="Pfam" id="PF12969"/>
    </source>
</evidence>
<dbReference type="STRING" id="1197477.IA57_00370"/>
<dbReference type="AlphaFoldDB" id="A0A084TN45"/>
<sequence length="652" mass="75920">MKYNLLISLIFLFSLIASAQSSFNSETLLVTKQDLSTNVFAADSTANAVVLYESGNSYVSNRDFMLYTEIKKKIKILNNDGFDKATVKEYLYRNSNKKENIQDIHAITYNLEGDNITKVKLDKKAIYEEKYDDKYTLVKFTFPNVRAGSVITYSYTLVSPFFFKYKGWYFQEDIPKLYSEYNTSIPGNWEYNIKLVGHLALDHKEEHIQNECLDGGSGAYADCVDTKYVMKNIPAFIEEDYMTTKSNYLSRIDYELKTLRMFNGEVENYTKTWKVVDNELRTDNDLGRQLSKSAITKGLLDNSIEKESNPLIKAKKIYQYVQEHYAWNKEYSLFKDVSVKDLIKEKTGSVSEINILLHNLLKQSDLEVYPILLSTRNNGFPTKIYPVISDFNYLIVQINIDGEKYLLDATEDYLSFGEIPFRCLNQEGRLLDFKNGSYWIALTPEKTSSVMYQIKLKAENGTLKGMVHHSNKGYHAHSYKNSYYSNPENYLIKLRNSHEAFEISNYKVDSESKTSFDFTESYAIEYPLDEQLTNIYFDPFLFKFFDTNPFKLQNRTYPIDFGYKDSFLYSIQIDLGKDYQAINLPKSKHYTLPNNKGRLLFNTSQSKNTISLVLKIDFLENLYAPEYYPYLKEFMSITTNIQTKSLVSLKKR</sequence>
<dbReference type="RefSeq" id="WP_036117737.1">
    <property type="nucleotide sequence ID" value="NZ_BMET01000008.1"/>
</dbReference>
<dbReference type="Gene3D" id="2.60.120.1130">
    <property type="match status" value="1"/>
</dbReference>
<dbReference type="InterPro" id="IPR024618">
    <property type="entry name" value="DUF3857"/>
</dbReference>
<protein>
    <recommendedName>
        <fullName evidence="2">DUF3857 domain-containing protein</fullName>
    </recommendedName>
</protein>
<proteinExistence type="predicted"/>
<accession>A0A084TN45</accession>
<organism evidence="3 4">
    <name type="scientific">Mangrovimonas yunxiaonensis</name>
    <dbReference type="NCBI Taxonomy" id="1197477"/>
    <lineage>
        <taxon>Bacteria</taxon>
        <taxon>Pseudomonadati</taxon>
        <taxon>Bacteroidota</taxon>
        <taxon>Flavobacteriia</taxon>
        <taxon>Flavobacteriales</taxon>
        <taxon>Flavobacteriaceae</taxon>
        <taxon>Mangrovimonas</taxon>
    </lineage>
</organism>
<evidence type="ECO:0000256" key="1">
    <source>
        <dbReference type="SAM" id="SignalP"/>
    </source>
</evidence>
<dbReference type="eggNOG" id="COG1305">
    <property type="taxonomic scope" value="Bacteria"/>
</dbReference>
<keyword evidence="1" id="KW-0732">Signal</keyword>
<dbReference type="EMBL" id="JPFK01000002">
    <property type="protein sequence ID" value="KFB02131.1"/>
    <property type="molecule type" value="Genomic_DNA"/>
</dbReference>